<gene>
    <name evidence="2" type="ORF">IPA_05990</name>
</gene>
<evidence type="ECO:0008006" key="4">
    <source>
        <dbReference type="Google" id="ProtNLM"/>
    </source>
</evidence>
<feature type="transmembrane region" description="Helical" evidence="1">
    <location>
        <begin position="273"/>
        <end position="293"/>
    </location>
</feature>
<dbReference type="EMBL" id="CP006868">
    <property type="protein sequence ID" value="UXD22538.1"/>
    <property type="molecule type" value="Genomic_DNA"/>
</dbReference>
<feature type="transmembrane region" description="Helical" evidence="1">
    <location>
        <begin position="332"/>
        <end position="353"/>
    </location>
</feature>
<evidence type="ECO:0000256" key="1">
    <source>
        <dbReference type="SAM" id="Phobius"/>
    </source>
</evidence>
<keyword evidence="3" id="KW-1185">Reference proteome</keyword>
<dbReference type="Gene3D" id="1.25.40.10">
    <property type="entry name" value="Tetratricopeptide repeat domain"/>
    <property type="match status" value="1"/>
</dbReference>
<dbReference type="InterPro" id="IPR011990">
    <property type="entry name" value="TPR-like_helical_dom_sf"/>
</dbReference>
<name>A0A977KBF8_9CREN</name>
<evidence type="ECO:0000313" key="3">
    <source>
        <dbReference type="Proteomes" id="UP001063698"/>
    </source>
</evidence>
<reference evidence="2" key="1">
    <citation type="submission" date="2013-11" db="EMBL/GenBank/DDBJ databases">
        <title>Comparative genomics of Ignicoccus.</title>
        <authorList>
            <person name="Podar M."/>
        </authorList>
    </citation>
    <scope>NUCLEOTIDE SEQUENCE</scope>
    <source>
        <strain evidence="2">DSM 13166</strain>
    </source>
</reference>
<organism evidence="2 3">
    <name type="scientific">Ignicoccus pacificus DSM 13166</name>
    <dbReference type="NCBI Taxonomy" id="940294"/>
    <lineage>
        <taxon>Archaea</taxon>
        <taxon>Thermoproteota</taxon>
        <taxon>Thermoprotei</taxon>
        <taxon>Desulfurococcales</taxon>
        <taxon>Desulfurococcaceae</taxon>
        <taxon>Ignicoccus</taxon>
    </lineage>
</organism>
<protein>
    <recommendedName>
        <fullName evidence="4">Tetratricopeptide repeat protein</fullName>
    </recommendedName>
</protein>
<feature type="transmembrane region" description="Helical" evidence="1">
    <location>
        <begin position="299"/>
        <end position="320"/>
    </location>
</feature>
<keyword evidence="1" id="KW-1133">Transmembrane helix</keyword>
<dbReference type="KEGG" id="ipc:IPA_05990"/>
<evidence type="ECO:0000313" key="2">
    <source>
        <dbReference type="EMBL" id="UXD22538.1"/>
    </source>
</evidence>
<dbReference type="Proteomes" id="UP001063698">
    <property type="component" value="Chromosome"/>
</dbReference>
<keyword evidence="1" id="KW-0472">Membrane</keyword>
<dbReference type="AlphaFoldDB" id="A0A977KBF8"/>
<sequence length="356" mass="41463">MKECIDLESALDDEEGLRSLFQRLGELYETSYEIALTKIVERCLEENPKLVEKIDSILEDVKDKKAYLSLLYMIFTYHRRMLNITKMKEVLEKHKRFDGDPIYIHMKVMWLKFTRKKDNIIKAIKMSKMLMEKLPEHAGIAHNFASTIADAVELGLLERNDELVRNALKVAERLIVYDYPTYHATYGRLLGFLGHYEDGIEEITMAIDLENPDKKDYSIRMMLYQKFLIELELYRSMDITLERFNRQLRKMADNISVELKEMMQQERQRNIELLALFTALIAIIITTLTSIAENPNVNVLLQSSLTIVASSLVVLGAFHYMTTREKLWQQRALLVIGVGIFLMILILLLTALWKGG</sequence>
<keyword evidence="1" id="KW-0812">Transmembrane</keyword>
<accession>A0A977KBF8</accession>
<proteinExistence type="predicted"/>